<evidence type="ECO:0000256" key="3">
    <source>
        <dbReference type="ARBA" id="ARBA00022989"/>
    </source>
</evidence>
<accession>A0A1T4M384</accession>
<feature type="transmembrane region" description="Helical" evidence="5">
    <location>
        <begin position="54"/>
        <end position="78"/>
    </location>
</feature>
<feature type="domain" description="VWFA" evidence="6">
    <location>
        <begin position="95"/>
        <end position="290"/>
    </location>
</feature>
<evidence type="ECO:0000256" key="1">
    <source>
        <dbReference type="ARBA" id="ARBA00022475"/>
    </source>
</evidence>
<dbReference type="Gene3D" id="3.40.50.410">
    <property type="entry name" value="von Willebrand factor, type A domain"/>
    <property type="match status" value="1"/>
</dbReference>
<dbReference type="AlphaFoldDB" id="A0A1T4M384"/>
<dbReference type="InterPro" id="IPR036465">
    <property type="entry name" value="vWFA_dom_sf"/>
</dbReference>
<protein>
    <submittedName>
        <fullName evidence="7">Ca-activated chloride channel family protein</fullName>
    </submittedName>
</protein>
<keyword evidence="3 5" id="KW-1133">Transmembrane helix</keyword>
<name>A0A1T4M384_9SPIR</name>
<reference evidence="7 8" key="1">
    <citation type="submission" date="2017-02" db="EMBL/GenBank/DDBJ databases">
        <authorList>
            <person name="Peterson S.W."/>
        </authorList>
    </citation>
    <scope>NUCLEOTIDE SEQUENCE [LARGE SCALE GENOMIC DNA]</scope>
    <source>
        <strain evidence="7 8">ATCC BAA-909</strain>
    </source>
</reference>
<evidence type="ECO:0000313" key="7">
    <source>
        <dbReference type="EMBL" id="SJZ61347.1"/>
    </source>
</evidence>
<evidence type="ECO:0000259" key="6">
    <source>
        <dbReference type="PROSITE" id="PS50234"/>
    </source>
</evidence>
<sequence>MMRMPVFENPTAFLFLAAIPALFILRQLKIFKKVSFPVVFADWKGKSFVWKGKVSVFFNALSVFLGIAGYISLVCAFADPVIQKQEKIYTSKGADILFVLDTSPSMAARDIANMTRLDAAKQGIRTLVNNNRGAAFGLVAMASEAAAIVPPTVDHELFLRRLDSLVTGGLGEGTALGIGLSSAVYHLIASSAPKKCIVLITDGENNAGSIHPDTAANLAAKNGITVYTFGIGTKGTVPIEYVDPNSGKVHSGYYDSEFDSSSLEEIALAGGGTYFGIESTAAFAEALNSVSRKQNVLQTFHYKSSNRQLYSYFLIFSAIVFFAAWFIRRILLKEI</sequence>
<feature type="transmembrane region" description="Helical" evidence="5">
    <location>
        <begin position="309"/>
        <end position="327"/>
    </location>
</feature>
<evidence type="ECO:0000313" key="8">
    <source>
        <dbReference type="Proteomes" id="UP000190395"/>
    </source>
</evidence>
<dbReference type="Proteomes" id="UP000190395">
    <property type="component" value="Unassembled WGS sequence"/>
</dbReference>
<dbReference type="STRING" id="225004.SAMN02745152_00741"/>
<gene>
    <name evidence="7" type="ORF">SAMN02745152_00741</name>
</gene>
<organism evidence="7 8">
    <name type="scientific">Treponema berlinense</name>
    <dbReference type="NCBI Taxonomy" id="225004"/>
    <lineage>
        <taxon>Bacteria</taxon>
        <taxon>Pseudomonadati</taxon>
        <taxon>Spirochaetota</taxon>
        <taxon>Spirochaetia</taxon>
        <taxon>Spirochaetales</taxon>
        <taxon>Treponemataceae</taxon>
        <taxon>Treponema</taxon>
    </lineage>
</organism>
<evidence type="ECO:0000256" key="5">
    <source>
        <dbReference type="SAM" id="Phobius"/>
    </source>
</evidence>
<dbReference type="InterPro" id="IPR002035">
    <property type="entry name" value="VWF_A"/>
</dbReference>
<dbReference type="PANTHER" id="PTHR22550">
    <property type="entry name" value="SPORE GERMINATION PROTEIN"/>
    <property type="match status" value="1"/>
</dbReference>
<dbReference type="Pfam" id="PF13519">
    <property type="entry name" value="VWA_2"/>
    <property type="match status" value="1"/>
</dbReference>
<dbReference type="InterPro" id="IPR050768">
    <property type="entry name" value="UPF0353/GerABKA_families"/>
</dbReference>
<keyword evidence="1" id="KW-1003">Cell membrane</keyword>
<dbReference type="EMBL" id="FUXC01000003">
    <property type="protein sequence ID" value="SJZ61347.1"/>
    <property type="molecule type" value="Genomic_DNA"/>
</dbReference>
<evidence type="ECO:0000256" key="2">
    <source>
        <dbReference type="ARBA" id="ARBA00022692"/>
    </source>
</evidence>
<dbReference type="GeneID" id="303367003"/>
<dbReference type="PANTHER" id="PTHR22550:SF5">
    <property type="entry name" value="LEUCINE ZIPPER PROTEIN 4"/>
    <property type="match status" value="1"/>
</dbReference>
<keyword evidence="8" id="KW-1185">Reference proteome</keyword>
<evidence type="ECO:0000256" key="4">
    <source>
        <dbReference type="ARBA" id="ARBA00023136"/>
    </source>
</evidence>
<proteinExistence type="predicted"/>
<keyword evidence="4 5" id="KW-0472">Membrane</keyword>
<dbReference type="SMART" id="SM00327">
    <property type="entry name" value="VWA"/>
    <property type="match status" value="1"/>
</dbReference>
<dbReference type="PROSITE" id="PS50234">
    <property type="entry name" value="VWFA"/>
    <property type="match status" value="1"/>
</dbReference>
<keyword evidence="2 5" id="KW-0812">Transmembrane</keyword>
<dbReference type="SUPFAM" id="SSF53300">
    <property type="entry name" value="vWA-like"/>
    <property type="match status" value="1"/>
</dbReference>
<dbReference type="RefSeq" id="WP_234969889.1">
    <property type="nucleotide sequence ID" value="NZ_CAMCOW010000010.1"/>
</dbReference>